<reference evidence="2 3" key="1">
    <citation type="submission" date="2020-01" db="EMBL/GenBank/DDBJ databases">
        <authorList>
            <person name="Lee S.D."/>
        </authorList>
    </citation>
    <scope>NUCLEOTIDE SEQUENCE [LARGE SCALE GENOMIC DNA]</scope>
    <source>
        <strain evidence="2 3">SAP-1</strain>
    </source>
</reference>
<accession>A0A848MI54</accession>
<protein>
    <submittedName>
        <fullName evidence="2">Uncharacterized protein</fullName>
    </submittedName>
</protein>
<name>A0A848MI54_9GAMM</name>
<dbReference type="RefSeq" id="WP_169402498.1">
    <property type="nucleotide sequence ID" value="NZ_JAADJU010000003.1"/>
</dbReference>
<dbReference type="Proteomes" id="UP000585363">
    <property type="component" value="Unassembled WGS sequence"/>
</dbReference>
<organism evidence="2 3">
    <name type="scientific">Rouxiella aceris</name>
    <dbReference type="NCBI Taxonomy" id="2703884"/>
    <lineage>
        <taxon>Bacteria</taxon>
        <taxon>Pseudomonadati</taxon>
        <taxon>Pseudomonadota</taxon>
        <taxon>Gammaproteobacteria</taxon>
        <taxon>Enterobacterales</taxon>
        <taxon>Yersiniaceae</taxon>
        <taxon>Rouxiella</taxon>
    </lineage>
</organism>
<gene>
    <name evidence="2" type="ORF">GW590_08040</name>
</gene>
<comment type="caution">
    <text evidence="2">The sequence shown here is derived from an EMBL/GenBank/DDBJ whole genome shotgun (WGS) entry which is preliminary data.</text>
</comment>
<sequence length="467" mass="52260">MSIQSLSPIALRPNGSTENTSLVTGRPPPPAVQEINRRRRLPFNNAISQKYLMTKSEVTPPASAGQLRVKRGALNGLSKDDPWWRRLIIGGPLEFVPGLRDINPAGSFLIANARTPGVDAHPQPVKFPILRPQQIVDGVTAAKGTPDTTYFDGKGIFASHVLDDVFRVGSGYMTSAQISGLEKVRLAIKQAYSQSPSFKKMVSLRHQLLNDANGPKAPRITVLITRDSAQQKRFLGKNIPAFTDIPTGIMVFDGESLNNLHHHKDFFQVGRFKADLKPPSEKMLIIHEALHALCYTIDRERNSQTADLKFAQAEGKIKEAVVPVDHSPDSYIVKSTAPTENDFAKINPSLIDGMPRGKDIYFNKLTFIGENDALVNTVMREINKYYSPKLTYGDLNAFHGDPSHNIKLSLYEYKLLFEYLLKKDMQDGDLDYPYAPFDANRQQQITIDVENIRQKITFPPDYLTDDE</sequence>
<proteinExistence type="predicted"/>
<keyword evidence="3" id="KW-1185">Reference proteome</keyword>
<feature type="region of interest" description="Disordered" evidence="1">
    <location>
        <begin position="1"/>
        <end position="32"/>
    </location>
</feature>
<evidence type="ECO:0000313" key="2">
    <source>
        <dbReference type="EMBL" id="NMP26811.1"/>
    </source>
</evidence>
<feature type="compositionally biased region" description="Polar residues" evidence="1">
    <location>
        <begin position="14"/>
        <end position="23"/>
    </location>
</feature>
<dbReference type="EMBL" id="JAADJU010000003">
    <property type="protein sequence ID" value="NMP26811.1"/>
    <property type="molecule type" value="Genomic_DNA"/>
</dbReference>
<reference evidence="2 3" key="2">
    <citation type="submission" date="2020-06" db="EMBL/GenBank/DDBJ databases">
        <title>Polyphasic characterization of a Rahnella strain isolated from tree sap.</title>
        <authorList>
            <person name="Kim I.S."/>
        </authorList>
    </citation>
    <scope>NUCLEOTIDE SEQUENCE [LARGE SCALE GENOMIC DNA]</scope>
    <source>
        <strain evidence="2 3">SAP-1</strain>
    </source>
</reference>
<dbReference type="AlphaFoldDB" id="A0A848MI54"/>
<evidence type="ECO:0000313" key="3">
    <source>
        <dbReference type="Proteomes" id="UP000585363"/>
    </source>
</evidence>
<evidence type="ECO:0000256" key="1">
    <source>
        <dbReference type="SAM" id="MobiDB-lite"/>
    </source>
</evidence>